<sequence length="104" mass="12279">MADKGEGVYMPHDDIRENSHVSSIEQYHKMYKESVENPEAFWGKIAENFYWKSQCTGKFWEYNYDVRQGEIFIKWMAGATTNVCYNCLDHNIEKGLGDSVAFYW</sequence>
<name>C3Y290_BRAFL</name>
<dbReference type="EMBL" id="GG666480">
    <property type="protein sequence ID" value="EEN65980.1"/>
    <property type="molecule type" value="Genomic_DNA"/>
</dbReference>
<dbReference type="InParanoid" id="C3Y290"/>
<proteinExistence type="predicted"/>
<organism>
    <name type="scientific">Branchiostoma floridae</name>
    <name type="common">Florida lancelet</name>
    <name type="synonym">Amphioxus</name>
    <dbReference type="NCBI Taxonomy" id="7739"/>
    <lineage>
        <taxon>Eukaryota</taxon>
        <taxon>Metazoa</taxon>
        <taxon>Chordata</taxon>
        <taxon>Cephalochordata</taxon>
        <taxon>Leptocardii</taxon>
        <taxon>Amphioxiformes</taxon>
        <taxon>Branchiostomatidae</taxon>
        <taxon>Branchiostoma</taxon>
    </lineage>
</organism>
<dbReference type="InterPro" id="IPR042099">
    <property type="entry name" value="ANL_N_sf"/>
</dbReference>
<dbReference type="AlphaFoldDB" id="C3Y290"/>
<dbReference type="Gene3D" id="3.40.50.12780">
    <property type="entry name" value="N-terminal domain of ligase-like"/>
    <property type="match status" value="1"/>
</dbReference>
<dbReference type="InterPro" id="IPR032387">
    <property type="entry name" value="ACAS_N"/>
</dbReference>
<protein>
    <recommendedName>
        <fullName evidence="1">Acetyl-coenzyme A synthetase N-terminal domain-containing protein</fullName>
    </recommendedName>
</protein>
<evidence type="ECO:0000259" key="1">
    <source>
        <dbReference type="Pfam" id="PF16177"/>
    </source>
</evidence>
<accession>C3Y290</accession>
<dbReference type="SUPFAM" id="SSF56801">
    <property type="entry name" value="Acetyl-CoA synthetase-like"/>
    <property type="match status" value="1"/>
</dbReference>
<dbReference type="PANTHER" id="PTHR24095">
    <property type="entry name" value="ACETYL-COENZYME A SYNTHETASE"/>
    <property type="match status" value="1"/>
</dbReference>
<dbReference type="eggNOG" id="KOG1175">
    <property type="taxonomic scope" value="Eukaryota"/>
</dbReference>
<dbReference type="PANTHER" id="PTHR24095:SF244">
    <property type="entry name" value="ACETYL-COENZYME A SYNTHETASE"/>
    <property type="match status" value="1"/>
</dbReference>
<dbReference type="STRING" id="7739.C3Y290"/>
<evidence type="ECO:0000313" key="2">
    <source>
        <dbReference type="EMBL" id="EEN65980.1"/>
    </source>
</evidence>
<gene>
    <name evidence="2" type="ORF">BRAFLDRAFT_85927</name>
</gene>
<reference evidence="2" key="1">
    <citation type="journal article" date="2008" name="Nature">
        <title>The amphioxus genome and the evolution of the chordate karyotype.</title>
        <authorList>
            <consortium name="US DOE Joint Genome Institute (JGI-PGF)"/>
            <person name="Putnam N.H."/>
            <person name="Butts T."/>
            <person name="Ferrier D.E.K."/>
            <person name="Furlong R.F."/>
            <person name="Hellsten U."/>
            <person name="Kawashima T."/>
            <person name="Robinson-Rechavi M."/>
            <person name="Shoguchi E."/>
            <person name="Terry A."/>
            <person name="Yu J.-K."/>
            <person name="Benito-Gutierrez E.L."/>
            <person name="Dubchak I."/>
            <person name="Garcia-Fernandez J."/>
            <person name="Gibson-Brown J.J."/>
            <person name="Grigoriev I.V."/>
            <person name="Horton A.C."/>
            <person name="de Jong P.J."/>
            <person name="Jurka J."/>
            <person name="Kapitonov V.V."/>
            <person name="Kohara Y."/>
            <person name="Kuroki Y."/>
            <person name="Lindquist E."/>
            <person name="Lucas S."/>
            <person name="Osoegawa K."/>
            <person name="Pennacchio L.A."/>
            <person name="Salamov A.A."/>
            <person name="Satou Y."/>
            <person name="Sauka-Spengler T."/>
            <person name="Schmutz J."/>
            <person name="Shin-I T."/>
            <person name="Toyoda A."/>
            <person name="Bronner-Fraser M."/>
            <person name="Fujiyama A."/>
            <person name="Holland L.Z."/>
            <person name="Holland P.W.H."/>
            <person name="Satoh N."/>
            <person name="Rokhsar D.S."/>
        </authorList>
    </citation>
    <scope>NUCLEOTIDE SEQUENCE [LARGE SCALE GENOMIC DNA]</scope>
    <source>
        <strain evidence="2">S238N-H82</strain>
        <tissue evidence="2">Testes</tissue>
    </source>
</reference>
<dbReference type="Pfam" id="PF16177">
    <property type="entry name" value="ACAS_N"/>
    <property type="match status" value="1"/>
</dbReference>
<feature type="domain" description="Acetyl-coenzyme A synthetase N-terminal" evidence="1">
    <location>
        <begin position="27"/>
        <end position="87"/>
    </location>
</feature>